<dbReference type="EMBL" id="JH816562">
    <property type="protein sequence ID" value="EKC21827.1"/>
    <property type="molecule type" value="Genomic_DNA"/>
</dbReference>
<proteinExistence type="predicted"/>
<dbReference type="HOGENOM" id="CLU_480813_0_0_1"/>
<feature type="region of interest" description="Disordered" evidence="1">
    <location>
        <begin position="483"/>
        <end position="520"/>
    </location>
</feature>
<evidence type="ECO:0000313" key="2">
    <source>
        <dbReference type="EMBL" id="EKC21827.1"/>
    </source>
</evidence>
<gene>
    <name evidence="2" type="ORF">CGI_10003246</name>
</gene>
<organism evidence="2">
    <name type="scientific">Magallana gigas</name>
    <name type="common">Pacific oyster</name>
    <name type="synonym">Crassostrea gigas</name>
    <dbReference type="NCBI Taxonomy" id="29159"/>
    <lineage>
        <taxon>Eukaryota</taxon>
        <taxon>Metazoa</taxon>
        <taxon>Spiralia</taxon>
        <taxon>Lophotrochozoa</taxon>
        <taxon>Mollusca</taxon>
        <taxon>Bivalvia</taxon>
        <taxon>Autobranchia</taxon>
        <taxon>Pteriomorphia</taxon>
        <taxon>Ostreida</taxon>
        <taxon>Ostreoidea</taxon>
        <taxon>Ostreidae</taxon>
        <taxon>Magallana</taxon>
    </lineage>
</organism>
<feature type="region of interest" description="Disordered" evidence="1">
    <location>
        <begin position="358"/>
        <end position="414"/>
    </location>
</feature>
<dbReference type="InParanoid" id="K1PD87"/>
<feature type="compositionally biased region" description="Low complexity" evidence="1">
    <location>
        <begin position="501"/>
        <end position="515"/>
    </location>
</feature>
<accession>K1PD87</accession>
<feature type="compositionally biased region" description="Basic and acidic residues" evidence="1">
    <location>
        <begin position="303"/>
        <end position="342"/>
    </location>
</feature>
<feature type="region of interest" description="Disordered" evidence="1">
    <location>
        <begin position="301"/>
        <end position="342"/>
    </location>
</feature>
<dbReference type="AlphaFoldDB" id="K1PD87"/>
<evidence type="ECO:0000256" key="1">
    <source>
        <dbReference type="SAM" id="MobiDB-lite"/>
    </source>
</evidence>
<feature type="compositionally biased region" description="Basic and acidic residues" evidence="1">
    <location>
        <begin position="358"/>
        <end position="385"/>
    </location>
</feature>
<protein>
    <submittedName>
        <fullName evidence="2">Uncharacterized protein</fullName>
    </submittedName>
</protein>
<name>K1PD87_MAGGI</name>
<sequence length="567" mass="63724">MAVVAHGMCRSTPRSPATYQENVIWSEFTTMASDQIKLEIVQLPTIREGVLYEDLEEVHDKYFGRPQSKIVHDIMAKEKRACLHGRKIKKAKSISLCVIQEDDDLKVEMADEVLDVFALDIIAKEKRACHHGRNKKNIKNFSLSMIEENRTQETEVAKEDDKMPSVAETESLAESSVQRLDLTVEPTTATAQSAAGAFASQPTRETKISAFVPKEKILSSENIEVTKRFDMLTTEHKNNVETPTEEIQKSRIHKLQELLDILEIQIKNKTAYLSAPPEMALKDLEYKNQLREIYRKSTQCHGDLNRGKTQGKIENKQDHEKIQADPKKEKIDSKIDKRETRAHSDQVVYEIIKILDKAQTRDGHPEHFKKENSNPKHNASLKDSRSLQNCGGKPSANDQKMRRKQKESKEISALMSESPYAENMRCKGVHLPRMKHSPHQKGEPVFPPAQSKKVCTLPPIQGSKQTSSPALAVCTVSDRSQTPLGTLSPMVPRTPSRQEGRPACAPRVPVAPVPRQVSPGHVVPATARSMSWTGTDTPPIRSPLMIIPTTSQDISKCLQARKNPKKT</sequence>
<reference evidence="2" key="1">
    <citation type="journal article" date="2012" name="Nature">
        <title>The oyster genome reveals stress adaptation and complexity of shell formation.</title>
        <authorList>
            <person name="Zhang G."/>
            <person name="Fang X."/>
            <person name="Guo X."/>
            <person name="Li L."/>
            <person name="Luo R."/>
            <person name="Xu F."/>
            <person name="Yang P."/>
            <person name="Zhang L."/>
            <person name="Wang X."/>
            <person name="Qi H."/>
            <person name="Xiong Z."/>
            <person name="Que H."/>
            <person name="Xie Y."/>
            <person name="Holland P.W."/>
            <person name="Paps J."/>
            <person name="Zhu Y."/>
            <person name="Wu F."/>
            <person name="Chen Y."/>
            <person name="Wang J."/>
            <person name="Peng C."/>
            <person name="Meng J."/>
            <person name="Yang L."/>
            <person name="Liu J."/>
            <person name="Wen B."/>
            <person name="Zhang N."/>
            <person name="Huang Z."/>
            <person name="Zhu Q."/>
            <person name="Feng Y."/>
            <person name="Mount A."/>
            <person name="Hedgecock D."/>
            <person name="Xu Z."/>
            <person name="Liu Y."/>
            <person name="Domazet-Loso T."/>
            <person name="Du Y."/>
            <person name="Sun X."/>
            <person name="Zhang S."/>
            <person name="Liu B."/>
            <person name="Cheng P."/>
            <person name="Jiang X."/>
            <person name="Li J."/>
            <person name="Fan D."/>
            <person name="Wang W."/>
            <person name="Fu W."/>
            <person name="Wang T."/>
            <person name="Wang B."/>
            <person name="Zhang J."/>
            <person name="Peng Z."/>
            <person name="Li Y."/>
            <person name="Li N."/>
            <person name="Wang J."/>
            <person name="Chen M."/>
            <person name="He Y."/>
            <person name="Tan F."/>
            <person name="Song X."/>
            <person name="Zheng Q."/>
            <person name="Huang R."/>
            <person name="Yang H."/>
            <person name="Du X."/>
            <person name="Chen L."/>
            <person name="Yang M."/>
            <person name="Gaffney P.M."/>
            <person name="Wang S."/>
            <person name="Luo L."/>
            <person name="She Z."/>
            <person name="Ming Y."/>
            <person name="Huang W."/>
            <person name="Zhang S."/>
            <person name="Huang B."/>
            <person name="Zhang Y."/>
            <person name="Qu T."/>
            <person name="Ni P."/>
            <person name="Miao G."/>
            <person name="Wang J."/>
            <person name="Wang Q."/>
            <person name="Steinberg C.E."/>
            <person name="Wang H."/>
            <person name="Li N."/>
            <person name="Qian L."/>
            <person name="Zhang G."/>
            <person name="Li Y."/>
            <person name="Yang H."/>
            <person name="Liu X."/>
            <person name="Wang J."/>
            <person name="Yin Y."/>
            <person name="Wang J."/>
        </authorList>
    </citation>
    <scope>NUCLEOTIDE SEQUENCE [LARGE SCALE GENOMIC DNA]</scope>
    <source>
        <strain evidence="2">05x7-T-G4-1.051#20</strain>
    </source>
</reference>